<dbReference type="Proteomes" id="UP001062165">
    <property type="component" value="Chromosome"/>
</dbReference>
<proteinExistence type="predicted"/>
<keyword evidence="3" id="KW-1185">Reference proteome</keyword>
<name>A0ABY6D8P8_9BACT</name>
<evidence type="ECO:0000313" key="3">
    <source>
        <dbReference type="Proteomes" id="UP001062165"/>
    </source>
</evidence>
<sequence>MRKIMLSALAVLVGISASAQCPSSNTITAHETVGGCTHPASLTVRNASTLTVSDDLTISGNLTLGQNSGSHSAIITINSGKTLTITGNLIAGYHAGTILINGGGTLNVSGNFSSDVRTSTSFTFSNVTVSVNNVSTTRSVNGEHSSLNLLNNTNLTITQGGYLNNNQSTLTIRNSTLTLTSGDFLNDYQSTSIVREGGYINVLDGDFLTENESSLTIGIGSEAGEVYVNGNFNNDFRAGVTVNENGELNVTGDFNNGVNPSGSTANEGNLIINGGSLDVGNDLNNRYGSDIQLSDNGTISVVNNVVNEQNSVIDINEGTFSYGETLYDNEYSGGVNSPSGDLACDDGCCGSGCASLPVTLLSFDAQVSLDHVQVSWKTATELNNDHFNVYRSVDGVDFELIAWEQGNGTTSEQKTYEIKDYPSQKGVYYYQLEQVDYDGQNEIFPMKQVDFNVGQSSALTLYPMPLVAGDAFYLALPQTTEGEVVAKIYDMTGSLNQELPYVTESGRIRFETAALGLSSGVYVVQIALGNAQYAQRISVQ</sequence>
<evidence type="ECO:0000313" key="2">
    <source>
        <dbReference type="EMBL" id="UXX80255.1"/>
    </source>
</evidence>
<organism evidence="2 3">
    <name type="scientific">Reichenbachiella carrageenanivorans</name>
    <dbReference type="NCBI Taxonomy" id="2979869"/>
    <lineage>
        <taxon>Bacteria</taxon>
        <taxon>Pseudomonadati</taxon>
        <taxon>Bacteroidota</taxon>
        <taxon>Cytophagia</taxon>
        <taxon>Cytophagales</taxon>
        <taxon>Reichenbachiellaceae</taxon>
        <taxon>Reichenbachiella</taxon>
    </lineage>
</organism>
<dbReference type="NCBIfam" id="TIGR04183">
    <property type="entry name" value="Por_Secre_tail"/>
    <property type="match status" value="1"/>
</dbReference>
<evidence type="ECO:0000256" key="1">
    <source>
        <dbReference type="SAM" id="SignalP"/>
    </source>
</evidence>
<accession>A0ABY6D8P8</accession>
<dbReference type="InterPro" id="IPR026444">
    <property type="entry name" value="Secre_tail"/>
</dbReference>
<dbReference type="EMBL" id="CP106735">
    <property type="protein sequence ID" value="UXX80255.1"/>
    <property type="molecule type" value="Genomic_DNA"/>
</dbReference>
<reference evidence="2" key="1">
    <citation type="submission" date="2022-10" db="EMBL/GenBank/DDBJ databases">
        <title>Comparative genomics and taxonomic characterization of three novel marine species of genus Reichenbachiella exhibiting antioxidant and polysaccharide degradation activities.</title>
        <authorList>
            <person name="Muhammad N."/>
            <person name="Lee Y.-J."/>
            <person name="Ko J."/>
            <person name="Kim S.-G."/>
        </authorList>
    </citation>
    <scope>NUCLEOTIDE SEQUENCE</scope>
    <source>
        <strain evidence="2">Wsw4-B4</strain>
    </source>
</reference>
<feature type="signal peptide" evidence="1">
    <location>
        <begin position="1"/>
        <end position="19"/>
    </location>
</feature>
<gene>
    <name evidence="2" type="ORF">N7E81_03965</name>
</gene>
<feature type="chain" id="PRO_5047233845" evidence="1">
    <location>
        <begin position="20"/>
        <end position="540"/>
    </location>
</feature>
<protein>
    <submittedName>
        <fullName evidence="2">T9SS type A sorting domain-containing protein</fullName>
    </submittedName>
</protein>
<dbReference type="RefSeq" id="WP_263051985.1">
    <property type="nucleotide sequence ID" value="NZ_CP106735.1"/>
</dbReference>
<keyword evidence="1" id="KW-0732">Signal</keyword>